<dbReference type="EMBL" id="KB103138">
    <property type="protein sequence ID" value="ELK34541.1"/>
    <property type="molecule type" value="Genomic_DNA"/>
</dbReference>
<protein>
    <submittedName>
        <fullName evidence="1">Uncharacterized protein</fullName>
    </submittedName>
</protein>
<evidence type="ECO:0000313" key="1">
    <source>
        <dbReference type="EMBL" id="ELK34541.1"/>
    </source>
</evidence>
<keyword evidence="2" id="KW-1185">Reference proteome</keyword>
<name>L5M848_MYODS</name>
<proteinExistence type="predicted"/>
<organism evidence="1 2">
    <name type="scientific">Myotis davidii</name>
    <name type="common">David's myotis</name>
    <dbReference type="NCBI Taxonomy" id="225400"/>
    <lineage>
        <taxon>Eukaryota</taxon>
        <taxon>Metazoa</taxon>
        <taxon>Chordata</taxon>
        <taxon>Craniata</taxon>
        <taxon>Vertebrata</taxon>
        <taxon>Euteleostomi</taxon>
        <taxon>Mammalia</taxon>
        <taxon>Eutheria</taxon>
        <taxon>Laurasiatheria</taxon>
        <taxon>Chiroptera</taxon>
        <taxon>Yangochiroptera</taxon>
        <taxon>Vespertilionidae</taxon>
        <taxon>Myotis</taxon>
    </lineage>
</organism>
<gene>
    <name evidence="1" type="ORF">MDA_GLEAN10025034</name>
</gene>
<dbReference type="AlphaFoldDB" id="L5M848"/>
<evidence type="ECO:0000313" key="2">
    <source>
        <dbReference type="Proteomes" id="UP000010556"/>
    </source>
</evidence>
<sequence>MNQQQKGVRRLCAPSEVPLTCSWGLAFDLSPVALCARCSKINEMFSGLNPAHRDSLSGFELGPRQHKEMELSGV</sequence>
<reference evidence="2" key="1">
    <citation type="journal article" date="2013" name="Science">
        <title>Comparative analysis of bat genomes provides insight into the evolution of flight and immunity.</title>
        <authorList>
            <person name="Zhang G."/>
            <person name="Cowled C."/>
            <person name="Shi Z."/>
            <person name="Huang Z."/>
            <person name="Bishop-Lilly K.A."/>
            <person name="Fang X."/>
            <person name="Wynne J.W."/>
            <person name="Xiong Z."/>
            <person name="Baker M.L."/>
            <person name="Zhao W."/>
            <person name="Tachedjian M."/>
            <person name="Zhu Y."/>
            <person name="Zhou P."/>
            <person name="Jiang X."/>
            <person name="Ng J."/>
            <person name="Yang L."/>
            <person name="Wu L."/>
            <person name="Xiao J."/>
            <person name="Feng Y."/>
            <person name="Chen Y."/>
            <person name="Sun X."/>
            <person name="Zhang Y."/>
            <person name="Marsh G.A."/>
            <person name="Crameri G."/>
            <person name="Broder C.C."/>
            <person name="Frey K.G."/>
            <person name="Wang L.F."/>
            <person name="Wang J."/>
        </authorList>
    </citation>
    <scope>NUCLEOTIDE SEQUENCE [LARGE SCALE GENOMIC DNA]</scope>
</reference>
<accession>L5M848</accession>
<dbReference type="Proteomes" id="UP000010556">
    <property type="component" value="Unassembled WGS sequence"/>
</dbReference>